<organism evidence="3 4">
    <name type="scientific">Streptomyces vastus</name>
    <dbReference type="NCBI Taxonomy" id="285451"/>
    <lineage>
        <taxon>Bacteria</taxon>
        <taxon>Bacillati</taxon>
        <taxon>Actinomycetota</taxon>
        <taxon>Actinomycetes</taxon>
        <taxon>Kitasatosporales</taxon>
        <taxon>Streptomycetaceae</taxon>
        <taxon>Streptomyces</taxon>
    </lineage>
</organism>
<reference evidence="3 4" key="1">
    <citation type="journal article" date="2019" name="Int. J. Syst. Evol. Microbiol.">
        <title>The Global Catalogue of Microorganisms (GCM) 10K type strain sequencing project: providing services to taxonomists for standard genome sequencing and annotation.</title>
        <authorList>
            <consortium name="The Broad Institute Genomics Platform"/>
            <consortium name="The Broad Institute Genome Sequencing Center for Infectious Disease"/>
            <person name="Wu L."/>
            <person name="Ma J."/>
        </authorList>
    </citation>
    <scope>NUCLEOTIDE SEQUENCE [LARGE SCALE GENOMIC DNA]</scope>
    <source>
        <strain evidence="3 4">JCM 4524</strain>
    </source>
</reference>
<protein>
    <submittedName>
        <fullName evidence="3">Endonuclease/exonuclease/phosphatase family protein</fullName>
    </submittedName>
</protein>
<dbReference type="InterPro" id="IPR006311">
    <property type="entry name" value="TAT_signal"/>
</dbReference>
<keyword evidence="3" id="KW-0255">Endonuclease</keyword>
<evidence type="ECO:0000256" key="1">
    <source>
        <dbReference type="SAM" id="SignalP"/>
    </source>
</evidence>
<dbReference type="GO" id="GO:0004519">
    <property type="term" value="F:endonuclease activity"/>
    <property type="evidence" value="ECO:0007669"/>
    <property type="project" value="UniProtKB-KW"/>
</dbReference>
<dbReference type="Pfam" id="PF03372">
    <property type="entry name" value="Exo_endo_phos"/>
    <property type="match status" value="1"/>
</dbReference>
<gene>
    <name evidence="3" type="ORF">GCM10010307_18390</name>
</gene>
<dbReference type="InterPro" id="IPR005135">
    <property type="entry name" value="Endo/exonuclease/phosphatase"/>
</dbReference>
<dbReference type="Gene3D" id="3.60.10.10">
    <property type="entry name" value="Endonuclease/exonuclease/phosphatase"/>
    <property type="match status" value="1"/>
</dbReference>
<dbReference type="Proteomes" id="UP001500151">
    <property type="component" value="Unassembled WGS sequence"/>
</dbReference>
<feature type="domain" description="Endonuclease/exonuclease/phosphatase" evidence="2">
    <location>
        <begin position="51"/>
        <end position="413"/>
    </location>
</feature>
<comment type="caution">
    <text evidence="3">The sequence shown here is derived from an EMBL/GenBank/DDBJ whole genome shotgun (WGS) entry which is preliminary data.</text>
</comment>
<proteinExistence type="predicted"/>
<evidence type="ECO:0000259" key="2">
    <source>
        <dbReference type="Pfam" id="PF03372"/>
    </source>
</evidence>
<dbReference type="InterPro" id="IPR036691">
    <property type="entry name" value="Endo/exonu/phosph_ase_sf"/>
</dbReference>
<evidence type="ECO:0000313" key="3">
    <source>
        <dbReference type="EMBL" id="GAA2628471.1"/>
    </source>
</evidence>
<keyword evidence="4" id="KW-1185">Reference proteome</keyword>
<keyword evidence="3" id="KW-0540">Nuclease</keyword>
<dbReference type="PROSITE" id="PS51318">
    <property type="entry name" value="TAT"/>
    <property type="match status" value="1"/>
</dbReference>
<dbReference type="SUPFAM" id="SSF56219">
    <property type="entry name" value="DNase I-like"/>
    <property type="match status" value="1"/>
</dbReference>
<accession>A0ABN3QLF4</accession>
<sequence>MNHPRPQRPPFSRRAALAGLASAALAGTAAFSADASAASAGSYRRSVRFATFNASLNRGTQGALVADLSTPDNQQARNAAETIQRVDPDVLLINEFDYDEDGAAARLFLRNYLAVGQNGAKPVRYPFRFTAPVNTGVASGVDFDGKNGAVTTPGSDAYGQDAFGYGWFPGQYGMLVLSKYPIDVRAARTFQHFLWKDMPGSVMPPGYYSEAARAVFRLSSKSHWDLPVRLGPGRSSTVHFLVSHPTPPTFDGPEDRNGRRNHDEIRLWADYIGGRRRSAYLYDDKGVRGGLRPGARFVIAGDLNADPHDGDSYNKAVLQLLDHKAVNLPATPPAAAGGEEAARLQGGANTSHTGNPAYDTADFNDNAPGNLRVDHVIPSHGLVPVGNGIFWPTSDDPLYRLVGGGTTVPTSDHRLVWQDVRLG</sequence>
<keyword evidence="1" id="KW-0732">Signal</keyword>
<feature type="signal peptide" evidence="1">
    <location>
        <begin position="1"/>
        <end position="26"/>
    </location>
</feature>
<dbReference type="RefSeq" id="WP_344388864.1">
    <property type="nucleotide sequence ID" value="NZ_BAAASJ010000021.1"/>
</dbReference>
<evidence type="ECO:0000313" key="4">
    <source>
        <dbReference type="Proteomes" id="UP001500151"/>
    </source>
</evidence>
<keyword evidence="3" id="KW-0378">Hydrolase</keyword>
<name>A0ABN3QLF4_9ACTN</name>
<feature type="chain" id="PRO_5046062593" evidence="1">
    <location>
        <begin position="27"/>
        <end position="423"/>
    </location>
</feature>
<dbReference type="EMBL" id="BAAASJ010000021">
    <property type="protein sequence ID" value="GAA2628471.1"/>
    <property type="molecule type" value="Genomic_DNA"/>
</dbReference>